<keyword evidence="8" id="KW-1185">Reference proteome</keyword>
<dbReference type="InterPro" id="IPR027417">
    <property type="entry name" value="P-loop_NTPase"/>
</dbReference>
<dbReference type="Gene3D" id="1.10.400.10">
    <property type="entry name" value="GI Alpha 1, domain 2-like"/>
    <property type="match status" value="1"/>
</dbReference>
<dbReference type="GO" id="GO:0001664">
    <property type="term" value="F:G protein-coupled receptor binding"/>
    <property type="evidence" value="ECO:0007669"/>
    <property type="project" value="TreeGrafter"/>
</dbReference>
<evidence type="ECO:0000256" key="3">
    <source>
        <dbReference type="ARBA" id="ARBA00023134"/>
    </source>
</evidence>
<name>A0A0C3G1U4_PILCF</name>
<dbReference type="AlphaFoldDB" id="A0A0C3G1U4"/>
<evidence type="ECO:0000313" key="7">
    <source>
        <dbReference type="EMBL" id="KIM85824.1"/>
    </source>
</evidence>
<accession>A0A0C3G1U4</accession>
<evidence type="ECO:0008006" key="9">
    <source>
        <dbReference type="Google" id="ProtNLM"/>
    </source>
</evidence>
<dbReference type="GO" id="GO:0046872">
    <property type="term" value="F:metal ion binding"/>
    <property type="evidence" value="ECO:0007669"/>
    <property type="project" value="UniProtKB-KW"/>
</dbReference>
<dbReference type="GO" id="GO:0031683">
    <property type="term" value="F:G-protein beta/gamma-subunit complex binding"/>
    <property type="evidence" value="ECO:0007669"/>
    <property type="project" value="InterPro"/>
</dbReference>
<protein>
    <recommendedName>
        <fullName evidence="9">G-alpha-domain-containing protein</fullName>
    </recommendedName>
</protein>
<proteinExistence type="predicted"/>
<dbReference type="InParanoid" id="A0A0C3G1U4"/>
<dbReference type="EMBL" id="KN832984">
    <property type="protein sequence ID" value="KIM85824.1"/>
    <property type="molecule type" value="Genomic_DNA"/>
</dbReference>
<organism evidence="7 8">
    <name type="scientific">Piloderma croceum (strain F 1598)</name>
    <dbReference type="NCBI Taxonomy" id="765440"/>
    <lineage>
        <taxon>Eukaryota</taxon>
        <taxon>Fungi</taxon>
        <taxon>Dikarya</taxon>
        <taxon>Basidiomycota</taxon>
        <taxon>Agaricomycotina</taxon>
        <taxon>Agaricomycetes</taxon>
        <taxon>Agaricomycetidae</taxon>
        <taxon>Atheliales</taxon>
        <taxon>Atheliaceae</taxon>
        <taxon>Piloderma</taxon>
    </lineage>
</organism>
<dbReference type="InterPro" id="IPR001019">
    <property type="entry name" value="Gprotein_alpha_su"/>
</dbReference>
<dbReference type="PANTHER" id="PTHR10218">
    <property type="entry name" value="GTP-BINDING PROTEIN ALPHA SUBUNIT"/>
    <property type="match status" value="1"/>
</dbReference>
<dbReference type="Pfam" id="PF00503">
    <property type="entry name" value="G-alpha"/>
    <property type="match status" value="1"/>
</dbReference>
<feature type="binding site" evidence="5">
    <location>
        <begin position="378"/>
        <end position="381"/>
    </location>
    <ligand>
        <name>GTP</name>
        <dbReference type="ChEBI" id="CHEBI:37565"/>
    </ligand>
</feature>
<reference evidence="8" key="2">
    <citation type="submission" date="2015-01" db="EMBL/GenBank/DDBJ databases">
        <title>Evolutionary Origins and Diversification of the Mycorrhizal Mutualists.</title>
        <authorList>
            <consortium name="DOE Joint Genome Institute"/>
            <consortium name="Mycorrhizal Genomics Consortium"/>
            <person name="Kohler A."/>
            <person name="Kuo A."/>
            <person name="Nagy L.G."/>
            <person name="Floudas D."/>
            <person name="Copeland A."/>
            <person name="Barry K.W."/>
            <person name="Cichocki N."/>
            <person name="Veneault-Fourrey C."/>
            <person name="LaButti K."/>
            <person name="Lindquist E.A."/>
            <person name="Lipzen A."/>
            <person name="Lundell T."/>
            <person name="Morin E."/>
            <person name="Murat C."/>
            <person name="Riley R."/>
            <person name="Ohm R."/>
            <person name="Sun H."/>
            <person name="Tunlid A."/>
            <person name="Henrissat B."/>
            <person name="Grigoriev I.V."/>
            <person name="Hibbett D.S."/>
            <person name="Martin F."/>
        </authorList>
    </citation>
    <scope>NUCLEOTIDE SEQUENCE [LARGE SCALE GENOMIC DNA]</scope>
    <source>
        <strain evidence="8">F 1598</strain>
    </source>
</reference>
<feature type="binding site" evidence="5">
    <location>
        <position position="442"/>
    </location>
    <ligand>
        <name>GTP</name>
        <dbReference type="ChEBI" id="CHEBI:37565"/>
    </ligand>
</feature>
<feature type="binding site" evidence="6">
    <location>
        <position position="285"/>
    </location>
    <ligand>
        <name>Mg(2+)</name>
        <dbReference type="ChEBI" id="CHEBI:18420"/>
    </ligand>
</feature>
<reference evidence="7 8" key="1">
    <citation type="submission" date="2014-04" db="EMBL/GenBank/DDBJ databases">
        <authorList>
            <consortium name="DOE Joint Genome Institute"/>
            <person name="Kuo A."/>
            <person name="Tarkka M."/>
            <person name="Buscot F."/>
            <person name="Kohler A."/>
            <person name="Nagy L.G."/>
            <person name="Floudas D."/>
            <person name="Copeland A."/>
            <person name="Barry K.W."/>
            <person name="Cichocki N."/>
            <person name="Veneault-Fourrey C."/>
            <person name="LaButti K."/>
            <person name="Lindquist E.A."/>
            <person name="Lipzen A."/>
            <person name="Lundell T."/>
            <person name="Morin E."/>
            <person name="Murat C."/>
            <person name="Sun H."/>
            <person name="Tunlid A."/>
            <person name="Henrissat B."/>
            <person name="Grigoriev I.V."/>
            <person name="Hibbett D.S."/>
            <person name="Martin F."/>
            <person name="Nordberg H.P."/>
            <person name="Cantor M.N."/>
            <person name="Hua S.X."/>
        </authorList>
    </citation>
    <scope>NUCLEOTIDE SEQUENCE [LARGE SCALE GENOMIC DNA]</scope>
    <source>
        <strain evidence="7 8">F 1598</strain>
    </source>
</reference>
<dbReference type="HOGENOM" id="CLU_014184_1_1_1"/>
<dbReference type="PANTHER" id="PTHR10218:SF360">
    <property type="entry name" value="GUANINE NUCLEOTIDE-BINDING PROTEIN SUBUNIT ALPHA HOMOLOG"/>
    <property type="match status" value="1"/>
</dbReference>
<dbReference type="GO" id="GO:0005737">
    <property type="term" value="C:cytoplasm"/>
    <property type="evidence" value="ECO:0007669"/>
    <property type="project" value="TreeGrafter"/>
</dbReference>
<evidence type="ECO:0000256" key="6">
    <source>
        <dbReference type="PIRSR" id="PIRSR601019-2"/>
    </source>
</evidence>
<dbReference type="GO" id="GO:0003924">
    <property type="term" value="F:GTPase activity"/>
    <property type="evidence" value="ECO:0007669"/>
    <property type="project" value="InterPro"/>
</dbReference>
<evidence type="ECO:0000256" key="2">
    <source>
        <dbReference type="ARBA" id="ARBA00022741"/>
    </source>
</evidence>
<dbReference type="SUPFAM" id="SSF52540">
    <property type="entry name" value="P-loop containing nucleoside triphosphate hydrolases"/>
    <property type="match status" value="1"/>
</dbReference>
<dbReference type="Proteomes" id="UP000054166">
    <property type="component" value="Unassembled WGS sequence"/>
</dbReference>
<keyword evidence="3 5" id="KW-0342">GTP-binding</keyword>
<feature type="binding site" evidence="5">
    <location>
        <begin position="279"/>
        <end position="285"/>
    </location>
    <ligand>
        <name>GTP</name>
        <dbReference type="ChEBI" id="CHEBI:37565"/>
    </ligand>
</feature>
<evidence type="ECO:0000256" key="1">
    <source>
        <dbReference type="ARBA" id="ARBA00022723"/>
    </source>
</evidence>
<dbReference type="FunFam" id="3.40.50.300:FF:000692">
    <property type="entry name" value="Guanine nucleotide-binding protein subunit alpha"/>
    <property type="match status" value="1"/>
</dbReference>
<keyword evidence="1 6" id="KW-0479">Metal-binding</keyword>
<dbReference type="PROSITE" id="PS51882">
    <property type="entry name" value="G_ALPHA"/>
    <property type="match status" value="1"/>
</dbReference>
<keyword evidence="4" id="KW-0807">Transducer</keyword>
<keyword evidence="6" id="KW-0460">Magnesium</keyword>
<evidence type="ECO:0000313" key="8">
    <source>
        <dbReference type="Proteomes" id="UP000054166"/>
    </source>
</evidence>
<dbReference type="GO" id="GO:0005834">
    <property type="term" value="C:heterotrimeric G-protein complex"/>
    <property type="evidence" value="ECO:0007669"/>
    <property type="project" value="TreeGrafter"/>
</dbReference>
<gene>
    <name evidence="7" type="ORF">PILCRDRAFT_817038</name>
</gene>
<dbReference type="SUPFAM" id="SSF47895">
    <property type="entry name" value="Transducin (alpha subunit), insertion domain"/>
    <property type="match status" value="1"/>
</dbReference>
<dbReference type="PRINTS" id="PR00318">
    <property type="entry name" value="GPROTEINA"/>
</dbReference>
<dbReference type="OrthoDB" id="5817230at2759"/>
<evidence type="ECO:0000256" key="4">
    <source>
        <dbReference type="ARBA" id="ARBA00023224"/>
    </source>
</evidence>
<dbReference type="STRING" id="765440.A0A0C3G1U4"/>
<dbReference type="Gene3D" id="3.40.50.300">
    <property type="entry name" value="P-loop containing nucleotide triphosphate hydrolases"/>
    <property type="match status" value="2"/>
</dbReference>
<dbReference type="GO" id="GO:0005525">
    <property type="term" value="F:GTP binding"/>
    <property type="evidence" value="ECO:0007669"/>
    <property type="project" value="UniProtKB-KW"/>
</dbReference>
<dbReference type="InterPro" id="IPR011025">
    <property type="entry name" value="GproteinA_insert"/>
</dbReference>
<sequence>MPDRSSRIVGVSTQVRVGNIWPPPPPVDETESEKAHRLEKEIEALKVNNAIDQAIDSDRLERRRRKASTKIVLLGQAESGKSTILKNFQLLFAPKSFNAEEGVWKAVIHLNLVRSVNFVLDLLQDPSPRTPSSAGRPRTPNCNQTANELRFLTMRLAPLRQVEHILTRRFCPPELGINPSGQYHRDRASEVSVRGLSGWKTLLKLRRNPQNNAASDDLEDSQRVIEACKDDMTSLWESSVVQARLKKHNVRLQDQSGFFLSDVSRIASKNYIPTPDDILHARLQTVGVEEHRIIMETEAERGQEWLIYDVGGSKGQRAVWAPFLDDVDVVIFLAPVSVFNQPLAEDKKMNRLLDCFELWKQICGNPLLASAQFVLLLNKIDILAAKLKAGAMFSKYVTSYKGQANDLENVSYYLKTKYISIHQQLRPITPKPRKLYTHFTCAIDTRATSAVLSRSESLSF</sequence>
<keyword evidence="2 5" id="KW-0547">Nucleotide-binding</keyword>
<dbReference type="SMART" id="SM00275">
    <property type="entry name" value="G_alpha"/>
    <property type="match status" value="1"/>
</dbReference>
<evidence type="ECO:0000256" key="5">
    <source>
        <dbReference type="PIRSR" id="PIRSR601019-1"/>
    </source>
</evidence>
<dbReference type="GO" id="GO:0007188">
    <property type="term" value="P:adenylate cyclase-modulating G protein-coupled receptor signaling pathway"/>
    <property type="evidence" value="ECO:0007669"/>
    <property type="project" value="TreeGrafter"/>
</dbReference>